<proteinExistence type="predicted"/>
<organism evidence="1 2">
    <name type="scientific">Frischella japonica</name>
    <dbReference type="NCBI Taxonomy" id="2741544"/>
    <lineage>
        <taxon>Bacteria</taxon>
        <taxon>Pseudomonadati</taxon>
        <taxon>Pseudomonadota</taxon>
        <taxon>Gammaproteobacteria</taxon>
        <taxon>Orbales</taxon>
        <taxon>Orbaceae</taxon>
        <taxon>Frischella</taxon>
    </lineage>
</organism>
<protein>
    <submittedName>
        <fullName evidence="1">Uncharacterized protein</fullName>
    </submittedName>
</protein>
<name>A0ABR7QWW4_9GAMM</name>
<dbReference type="EMBL" id="JABURY010000011">
    <property type="protein sequence ID" value="MBC9130709.1"/>
    <property type="molecule type" value="Genomic_DNA"/>
</dbReference>
<sequence>MIVTHSNKFLTPKSKVVGGVLNSALDIPEFFISSNYASQSKKYWANPSSAAYYKEAKEMAEKANKEGVNENCFPDFVDGFTKQLFLKVPRGYIVHSPLTSCALVDEFTTKARAVHRVFLEKYLAHKEEMKKNRKIRPVKFMGSGYFDHQIQPRGVTLGNRGELAVNHGGNFFVRNAPFWGIVKRKIFKYSLPDDRKYLFFYGSLENANFNSGFISSGLPAITAVGGMIESVELKLNYDKPIRFAFGLKNHSFSKGGKLGSTLGKDRKAVPLLVCEEKTGSLDFVIVLDVTNFDSDNIKNELMKISRLAGGSIFNYKITTEEINEEEEYFFIRKCTFKMRQAIKSGDVINYIITNRLYPLACGYALLQKPSKKDGARVGVNNKTYKHAFSETLFLPVRISRRLDYKSFFKRRIYKNCTAYV</sequence>
<keyword evidence="2" id="KW-1185">Reference proteome</keyword>
<dbReference type="Proteomes" id="UP000651208">
    <property type="component" value="Unassembled WGS sequence"/>
</dbReference>
<reference evidence="1 2" key="1">
    <citation type="submission" date="2020-06" db="EMBL/GenBank/DDBJ databases">
        <title>Frischella cerana isolated from Apis cerana gut homogenate.</title>
        <authorList>
            <person name="Wolter L.A."/>
            <person name="Suenami S."/>
            <person name="Miyazaki R."/>
        </authorList>
    </citation>
    <scope>NUCLEOTIDE SEQUENCE [LARGE SCALE GENOMIC DNA]</scope>
    <source>
        <strain evidence="1 2">Ac13</strain>
    </source>
</reference>
<evidence type="ECO:0000313" key="1">
    <source>
        <dbReference type="EMBL" id="MBC9130709.1"/>
    </source>
</evidence>
<comment type="caution">
    <text evidence="1">The sequence shown here is derived from an EMBL/GenBank/DDBJ whole genome shotgun (WGS) entry which is preliminary data.</text>
</comment>
<accession>A0ABR7QWW4</accession>
<gene>
    <name evidence="1" type="ORF">FcAc13_05225</name>
</gene>
<dbReference type="RefSeq" id="WP_187755156.1">
    <property type="nucleotide sequence ID" value="NZ_JABURY010000011.1"/>
</dbReference>
<evidence type="ECO:0000313" key="2">
    <source>
        <dbReference type="Proteomes" id="UP000651208"/>
    </source>
</evidence>